<feature type="non-terminal residue" evidence="2">
    <location>
        <position position="81"/>
    </location>
</feature>
<dbReference type="Proteomes" id="UP000681720">
    <property type="component" value="Unassembled WGS sequence"/>
</dbReference>
<gene>
    <name evidence="2" type="ORF">GIL414_LOCUS40249</name>
</gene>
<dbReference type="SUPFAM" id="SSF49599">
    <property type="entry name" value="TRAF domain-like"/>
    <property type="match status" value="1"/>
</dbReference>
<name>A0A8S2ZFF0_9BILA</name>
<protein>
    <submittedName>
        <fullName evidence="2">Uncharacterized protein</fullName>
    </submittedName>
</protein>
<evidence type="ECO:0000313" key="2">
    <source>
        <dbReference type="EMBL" id="CAF4632007.1"/>
    </source>
</evidence>
<keyword evidence="1" id="KW-0175">Coiled coil</keyword>
<accession>A0A8S2ZFF0</accession>
<dbReference type="InterPro" id="IPR013083">
    <property type="entry name" value="Znf_RING/FYVE/PHD"/>
</dbReference>
<proteinExistence type="predicted"/>
<feature type="coiled-coil region" evidence="1">
    <location>
        <begin position="39"/>
        <end position="66"/>
    </location>
</feature>
<dbReference type="EMBL" id="CAJOBJ010111098">
    <property type="protein sequence ID" value="CAF4632007.1"/>
    <property type="molecule type" value="Genomic_DNA"/>
</dbReference>
<comment type="caution">
    <text evidence="2">The sequence shown here is derived from an EMBL/GenBank/DDBJ whole genome shotgun (WGS) entry which is preliminary data.</text>
</comment>
<dbReference type="Gene3D" id="3.30.40.10">
    <property type="entry name" value="Zinc/RING finger domain, C3HC4 (zinc finger)"/>
    <property type="match status" value="1"/>
</dbReference>
<feature type="non-terminal residue" evidence="2">
    <location>
        <position position="1"/>
    </location>
</feature>
<organism evidence="2 3">
    <name type="scientific">Rotaria magnacalcarata</name>
    <dbReference type="NCBI Taxonomy" id="392030"/>
    <lineage>
        <taxon>Eukaryota</taxon>
        <taxon>Metazoa</taxon>
        <taxon>Spiralia</taxon>
        <taxon>Gnathifera</taxon>
        <taxon>Rotifera</taxon>
        <taxon>Eurotatoria</taxon>
        <taxon>Bdelloidea</taxon>
        <taxon>Philodinida</taxon>
        <taxon>Philodinidae</taxon>
        <taxon>Rotaria</taxon>
    </lineage>
</organism>
<evidence type="ECO:0000256" key="1">
    <source>
        <dbReference type="SAM" id="Coils"/>
    </source>
</evidence>
<sequence>KHAENFCSKLTVNCPAADLKCPWSGPNDQLQQHISICAIEKMRLMVADIIKNNHQLKEQVQKMSEQCYKDNSSYTKELQET</sequence>
<reference evidence="2" key="1">
    <citation type="submission" date="2021-02" db="EMBL/GenBank/DDBJ databases">
        <authorList>
            <person name="Nowell W R."/>
        </authorList>
    </citation>
    <scope>NUCLEOTIDE SEQUENCE</scope>
</reference>
<evidence type="ECO:0000313" key="3">
    <source>
        <dbReference type="Proteomes" id="UP000681720"/>
    </source>
</evidence>
<dbReference type="AlphaFoldDB" id="A0A8S2ZFF0"/>